<dbReference type="AlphaFoldDB" id="A0A0A8ZE65"/>
<protein>
    <submittedName>
        <fullName evidence="1">Uncharacterized protein</fullName>
    </submittedName>
</protein>
<sequence length="28" mass="3252">MTQSFPLYLLNKSVVLNINHCNDYVILV</sequence>
<evidence type="ECO:0000313" key="1">
    <source>
        <dbReference type="EMBL" id="JAD37684.1"/>
    </source>
</evidence>
<dbReference type="EMBL" id="GBRH01260211">
    <property type="protein sequence ID" value="JAD37684.1"/>
    <property type="molecule type" value="Transcribed_RNA"/>
</dbReference>
<reference evidence="1" key="2">
    <citation type="journal article" date="2015" name="Data Brief">
        <title>Shoot transcriptome of the giant reed, Arundo donax.</title>
        <authorList>
            <person name="Barrero R.A."/>
            <person name="Guerrero F.D."/>
            <person name="Moolhuijzen P."/>
            <person name="Goolsby J.A."/>
            <person name="Tidwell J."/>
            <person name="Bellgard S.E."/>
            <person name="Bellgard M.I."/>
        </authorList>
    </citation>
    <scope>NUCLEOTIDE SEQUENCE</scope>
    <source>
        <tissue evidence="1">Shoot tissue taken approximately 20 cm above the soil surface</tissue>
    </source>
</reference>
<accession>A0A0A8ZE65</accession>
<name>A0A0A8ZE65_ARUDO</name>
<organism evidence="1">
    <name type="scientific">Arundo donax</name>
    <name type="common">Giant reed</name>
    <name type="synonym">Donax arundinaceus</name>
    <dbReference type="NCBI Taxonomy" id="35708"/>
    <lineage>
        <taxon>Eukaryota</taxon>
        <taxon>Viridiplantae</taxon>
        <taxon>Streptophyta</taxon>
        <taxon>Embryophyta</taxon>
        <taxon>Tracheophyta</taxon>
        <taxon>Spermatophyta</taxon>
        <taxon>Magnoliopsida</taxon>
        <taxon>Liliopsida</taxon>
        <taxon>Poales</taxon>
        <taxon>Poaceae</taxon>
        <taxon>PACMAD clade</taxon>
        <taxon>Arundinoideae</taxon>
        <taxon>Arundineae</taxon>
        <taxon>Arundo</taxon>
    </lineage>
</organism>
<reference evidence="1" key="1">
    <citation type="submission" date="2014-09" db="EMBL/GenBank/DDBJ databases">
        <authorList>
            <person name="Magalhaes I.L.F."/>
            <person name="Oliveira U."/>
            <person name="Santos F.R."/>
            <person name="Vidigal T.H.D.A."/>
            <person name="Brescovit A.D."/>
            <person name="Santos A.J."/>
        </authorList>
    </citation>
    <scope>NUCLEOTIDE SEQUENCE</scope>
    <source>
        <tissue evidence="1">Shoot tissue taken approximately 20 cm above the soil surface</tissue>
    </source>
</reference>
<proteinExistence type="predicted"/>